<dbReference type="GO" id="GO:0016887">
    <property type="term" value="F:ATP hydrolysis activity"/>
    <property type="evidence" value="ECO:0007669"/>
    <property type="project" value="InterPro"/>
</dbReference>
<comment type="caution">
    <text evidence="7">The sequence shown here is derived from an EMBL/GenBank/DDBJ whole genome shotgun (WGS) entry which is preliminary data.</text>
</comment>
<keyword evidence="8" id="KW-1185">Reference proteome</keyword>
<dbReference type="CDD" id="cd03268">
    <property type="entry name" value="ABC_BcrA_bacitracin_resist"/>
    <property type="match status" value="1"/>
</dbReference>
<dbReference type="SMART" id="SM00382">
    <property type="entry name" value="AAA"/>
    <property type="match status" value="1"/>
</dbReference>
<keyword evidence="2" id="KW-0813">Transport</keyword>
<evidence type="ECO:0000313" key="7">
    <source>
        <dbReference type="EMBL" id="RNL82227.1"/>
    </source>
</evidence>
<keyword evidence="4 7" id="KW-0067">ATP-binding</keyword>
<accession>A0A3N0E319</accession>
<organism evidence="7 8">
    <name type="scientific">Halostreptopolyspora alba</name>
    <dbReference type="NCBI Taxonomy" id="2487137"/>
    <lineage>
        <taxon>Bacteria</taxon>
        <taxon>Bacillati</taxon>
        <taxon>Actinomycetota</taxon>
        <taxon>Actinomycetes</taxon>
        <taxon>Streptosporangiales</taxon>
        <taxon>Nocardiopsidaceae</taxon>
        <taxon>Halostreptopolyspora</taxon>
    </lineage>
</organism>
<dbReference type="InterPro" id="IPR003439">
    <property type="entry name" value="ABC_transporter-like_ATP-bd"/>
</dbReference>
<dbReference type="Proteomes" id="UP000269198">
    <property type="component" value="Unassembled WGS sequence"/>
</dbReference>
<gene>
    <name evidence="7" type="ORF">EFW17_20100</name>
</gene>
<dbReference type="EMBL" id="RJMB01000025">
    <property type="protein sequence ID" value="RNL82227.1"/>
    <property type="molecule type" value="Genomic_DNA"/>
</dbReference>
<dbReference type="PANTHER" id="PTHR43335:SF4">
    <property type="entry name" value="ABC TRANSPORTER, ATP-BINDING PROTEIN"/>
    <property type="match status" value="1"/>
</dbReference>
<dbReference type="PANTHER" id="PTHR43335">
    <property type="entry name" value="ABC TRANSPORTER, ATP-BINDING PROTEIN"/>
    <property type="match status" value="1"/>
</dbReference>
<dbReference type="PROSITE" id="PS50893">
    <property type="entry name" value="ABC_TRANSPORTER_2"/>
    <property type="match status" value="1"/>
</dbReference>
<dbReference type="AlphaFoldDB" id="A0A3N0E319"/>
<evidence type="ECO:0000256" key="5">
    <source>
        <dbReference type="SAM" id="MobiDB-lite"/>
    </source>
</evidence>
<feature type="domain" description="ABC transporter" evidence="6">
    <location>
        <begin position="35"/>
        <end position="262"/>
    </location>
</feature>
<dbReference type="InterPro" id="IPR027417">
    <property type="entry name" value="P-loop_NTPase"/>
</dbReference>
<comment type="similarity">
    <text evidence="1">Belongs to the ABC transporter superfamily.</text>
</comment>
<evidence type="ECO:0000256" key="1">
    <source>
        <dbReference type="ARBA" id="ARBA00005417"/>
    </source>
</evidence>
<dbReference type="InterPro" id="IPR017871">
    <property type="entry name" value="ABC_transporter-like_CS"/>
</dbReference>
<evidence type="ECO:0000256" key="4">
    <source>
        <dbReference type="ARBA" id="ARBA00022840"/>
    </source>
</evidence>
<sequence length="337" mass="36623">MSAPSAVRLDGPGLPGRGNDVAENTARRDSDAPVIHARGLTKRYGTQTVVDQLDMTVHRGRVYGFLGRNGAGKSTTMKMLLDLARPSAGKVSVFGLGLPEHRSRVLPRVGSLIEAPSYYGHLTGEENLDIVRVLKRLPAAEIERVLTLVGLADHRRKRASAYSQGMKQRLGLAMALMGSPELLILDEPTNGLDPAGIQEIRELIVSLPARFGATVLVSSHLLSEIEQMADTVGIIDHGHLRYQGSPRSLEDHGRLRIAVDDSAAAAATLREAGWRVTAVADGEVTLPHLPDDRIARVVRLLVEAGAQLHRVEVRRRSLEEVFLRMTSETPREPLVAA</sequence>
<dbReference type="OrthoDB" id="9804819at2"/>
<dbReference type="Gene3D" id="3.40.50.300">
    <property type="entry name" value="P-loop containing nucleotide triphosphate hydrolases"/>
    <property type="match status" value="1"/>
</dbReference>
<keyword evidence="3" id="KW-0547">Nucleotide-binding</keyword>
<evidence type="ECO:0000256" key="2">
    <source>
        <dbReference type="ARBA" id="ARBA00022448"/>
    </source>
</evidence>
<dbReference type="InterPro" id="IPR003593">
    <property type="entry name" value="AAA+_ATPase"/>
</dbReference>
<evidence type="ECO:0000313" key="8">
    <source>
        <dbReference type="Proteomes" id="UP000269198"/>
    </source>
</evidence>
<protein>
    <submittedName>
        <fullName evidence="7">ABC transporter ATP-binding protein</fullName>
    </submittedName>
</protein>
<evidence type="ECO:0000259" key="6">
    <source>
        <dbReference type="PROSITE" id="PS50893"/>
    </source>
</evidence>
<evidence type="ECO:0000256" key="3">
    <source>
        <dbReference type="ARBA" id="ARBA00022741"/>
    </source>
</evidence>
<dbReference type="GO" id="GO:0005524">
    <property type="term" value="F:ATP binding"/>
    <property type="evidence" value="ECO:0007669"/>
    <property type="project" value="UniProtKB-KW"/>
</dbReference>
<dbReference type="Pfam" id="PF00005">
    <property type="entry name" value="ABC_tran"/>
    <property type="match status" value="1"/>
</dbReference>
<proteinExistence type="inferred from homology"/>
<reference evidence="7 8" key="1">
    <citation type="submission" date="2018-11" db="EMBL/GenBank/DDBJ databases">
        <title>The genome draft of YIM 96095.</title>
        <authorList>
            <person name="Tang S.-K."/>
            <person name="Chunyu W.-X."/>
            <person name="Feng Y.-Z."/>
        </authorList>
    </citation>
    <scope>NUCLEOTIDE SEQUENCE [LARGE SCALE GENOMIC DNA]</scope>
    <source>
        <strain evidence="7 8">YIM 96095</strain>
    </source>
</reference>
<dbReference type="SUPFAM" id="SSF52540">
    <property type="entry name" value="P-loop containing nucleoside triphosphate hydrolases"/>
    <property type="match status" value="1"/>
</dbReference>
<feature type="region of interest" description="Disordered" evidence="5">
    <location>
        <begin position="1"/>
        <end position="30"/>
    </location>
</feature>
<name>A0A3N0E319_9ACTN</name>
<dbReference type="PROSITE" id="PS00211">
    <property type="entry name" value="ABC_TRANSPORTER_1"/>
    <property type="match status" value="1"/>
</dbReference>